<keyword evidence="1" id="KW-0472">Membrane</keyword>
<feature type="transmembrane region" description="Helical" evidence="1">
    <location>
        <begin position="50"/>
        <end position="74"/>
    </location>
</feature>
<accession>A0AAV3XE16</accession>
<evidence type="ECO:0000313" key="3">
    <source>
        <dbReference type="Proteomes" id="UP001050975"/>
    </source>
</evidence>
<comment type="caution">
    <text evidence="2">The sequence shown here is derived from an EMBL/GenBank/DDBJ whole genome shotgun (WGS) entry which is preliminary data.</text>
</comment>
<keyword evidence="3" id="KW-1185">Reference proteome</keyword>
<reference evidence="2" key="1">
    <citation type="submission" date="2019-10" db="EMBL/GenBank/DDBJ databases">
        <title>Draft genome sequece of Microseira wollei NIES-4236.</title>
        <authorList>
            <person name="Yamaguchi H."/>
            <person name="Suzuki S."/>
            <person name="Kawachi M."/>
        </authorList>
    </citation>
    <scope>NUCLEOTIDE SEQUENCE</scope>
    <source>
        <strain evidence="2">NIES-4236</strain>
    </source>
</reference>
<dbReference type="Proteomes" id="UP001050975">
    <property type="component" value="Unassembled WGS sequence"/>
</dbReference>
<gene>
    <name evidence="2" type="ORF">MiSe_38360</name>
</gene>
<protein>
    <submittedName>
        <fullName evidence="2">Uncharacterized protein</fullName>
    </submittedName>
</protein>
<dbReference type="AlphaFoldDB" id="A0AAV3XE16"/>
<keyword evidence="1" id="KW-0812">Transmembrane</keyword>
<name>A0AAV3XE16_9CYAN</name>
<dbReference type="EMBL" id="BLAY01000058">
    <property type="protein sequence ID" value="GET39075.1"/>
    <property type="molecule type" value="Genomic_DNA"/>
</dbReference>
<sequence length="107" mass="12278">MSIPTYKAHNLILDTTLSIGILGMLCYAALLVFCFRLIQLSPLRGIEALVVAYIVFTLTWFECAQFSHIAWWVLSLSGGEESLADRYNKISQRCPNRQQYDWGFRRG</sequence>
<evidence type="ECO:0000313" key="2">
    <source>
        <dbReference type="EMBL" id="GET39075.1"/>
    </source>
</evidence>
<dbReference type="RefSeq" id="WP_226583992.1">
    <property type="nucleotide sequence ID" value="NZ_BLAY01000058.1"/>
</dbReference>
<organism evidence="2 3">
    <name type="scientific">Microseira wollei NIES-4236</name>
    <dbReference type="NCBI Taxonomy" id="2530354"/>
    <lineage>
        <taxon>Bacteria</taxon>
        <taxon>Bacillati</taxon>
        <taxon>Cyanobacteriota</taxon>
        <taxon>Cyanophyceae</taxon>
        <taxon>Oscillatoriophycideae</taxon>
        <taxon>Aerosakkonematales</taxon>
        <taxon>Aerosakkonemataceae</taxon>
        <taxon>Microseira</taxon>
    </lineage>
</organism>
<feature type="transmembrane region" description="Helical" evidence="1">
    <location>
        <begin position="17"/>
        <end position="38"/>
    </location>
</feature>
<proteinExistence type="predicted"/>
<evidence type="ECO:0000256" key="1">
    <source>
        <dbReference type="SAM" id="Phobius"/>
    </source>
</evidence>
<keyword evidence="1" id="KW-1133">Transmembrane helix</keyword>